<keyword evidence="5" id="KW-1133">Transmembrane helix</keyword>
<dbReference type="AlphaFoldDB" id="F3GNT2"/>
<sequence>RGLAAMPDQRVLGRGHLLRPLLDVSRKQLEDYAHRHGLNWIEDPSNDDQQFSRNFLRSQVLPLLTYAMMSVMCGFFAYH</sequence>
<dbReference type="GO" id="GO:0016879">
    <property type="term" value="F:ligase activity, forming carbon-nitrogen bonds"/>
    <property type="evidence" value="ECO:0007669"/>
    <property type="project" value="InterPro"/>
</dbReference>
<evidence type="ECO:0000256" key="4">
    <source>
        <dbReference type="ARBA" id="ARBA00022840"/>
    </source>
</evidence>
<reference evidence="7 8" key="1">
    <citation type="journal article" date="2011" name="PLoS Pathog.">
        <title>Dynamic evolution of pathogenicity revealed by sequencing and comparative genomics of 19 Pseudomonas syringae isolates.</title>
        <authorList>
            <person name="Baltrus D.A."/>
            <person name="Nishimura M.T."/>
            <person name="Romanchuk A."/>
            <person name="Chang J.H."/>
            <person name="Mukhtar M.S."/>
            <person name="Cherkis K."/>
            <person name="Roach J."/>
            <person name="Grant S.R."/>
            <person name="Jones C.D."/>
            <person name="Dangl J.L."/>
        </authorList>
    </citation>
    <scope>NUCLEOTIDE SEQUENCE [LARGE SCALE GENOMIC DNA]</scope>
    <source>
        <strain evidence="7 8">1704B</strain>
    </source>
</reference>
<dbReference type="Gene3D" id="3.40.50.620">
    <property type="entry name" value="HUPs"/>
    <property type="match status" value="1"/>
</dbReference>
<keyword evidence="3" id="KW-0547">Nucleotide-binding</keyword>
<feature type="domain" description="tRNA(Ile)-lysidine/2-thiocytidine synthase N-terminal" evidence="6">
    <location>
        <begin position="2"/>
        <end position="58"/>
    </location>
</feature>
<feature type="transmembrane region" description="Helical" evidence="5">
    <location>
        <begin position="60"/>
        <end position="78"/>
    </location>
</feature>
<keyword evidence="2" id="KW-0819">tRNA processing</keyword>
<proteinExistence type="predicted"/>
<feature type="non-terminal residue" evidence="7">
    <location>
        <position position="1"/>
    </location>
</feature>
<comment type="caution">
    <text evidence="7">The sequence shown here is derived from an EMBL/GenBank/DDBJ whole genome shotgun (WGS) entry which is preliminary data.</text>
</comment>
<evidence type="ECO:0000256" key="5">
    <source>
        <dbReference type="SAM" id="Phobius"/>
    </source>
</evidence>
<keyword evidence="8" id="KW-1185">Reference proteome</keyword>
<keyword evidence="5" id="KW-0812">Transmembrane</keyword>
<dbReference type="InterPro" id="IPR012094">
    <property type="entry name" value="tRNA_Ile_lys_synt"/>
</dbReference>
<dbReference type="GO" id="GO:0005524">
    <property type="term" value="F:ATP binding"/>
    <property type="evidence" value="ECO:0007669"/>
    <property type="project" value="UniProtKB-KW"/>
</dbReference>
<evidence type="ECO:0000256" key="3">
    <source>
        <dbReference type="ARBA" id="ARBA00022741"/>
    </source>
</evidence>
<keyword evidence="5" id="KW-0472">Membrane</keyword>
<dbReference type="Pfam" id="PF01171">
    <property type="entry name" value="ATP_bind_3"/>
    <property type="match status" value="1"/>
</dbReference>
<evidence type="ECO:0000313" key="7">
    <source>
        <dbReference type="EMBL" id="EGH48735.1"/>
    </source>
</evidence>
<keyword evidence="1" id="KW-0436">Ligase</keyword>
<name>F3GNT2_PSESJ</name>
<dbReference type="PANTHER" id="PTHR43033">
    <property type="entry name" value="TRNA(ILE)-LYSIDINE SYNTHASE-RELATED"/>
    <property type="match status" value="1"/>
</dbReference>
<feature type="non-terminal residue" evidence="7">
    <location>
        <position position="79"/>
    </location>
</feature>
<gene>
    <name evidence="7" type="ORF">PSYPI_42990</name>
</gene>
<accession>F3GNT2</accession>
<evidence type="ECO:0000256" key="1">
    <source>
        <dbReference type="ARBA" id="ARBA00022598"/>
    </source>
</evidence>
<evidence type="ECO:0000259" key="6">
    <source>
        <dbReference type="Pfam" id="PF01171"/>
    </source>
</evidence>
<dbReference type="PANTHER" id="PTHR43033:SF1">
    <property type="entry name" value="TRNA(ILE)-LYSIDINE SYNTHASE-RELATED"/>
    <property type="match status" value="1"/>
</dbReference>
<dbReference type="Proteomes" id="UP000004986">
    <property type="component" value="Unassembled WGS sequence"/>
</dbReference>
<organism evidence="7 8">
    <name type="scientific">Pseudomonas syringae pv. pisi str. 1704B</name>
    <dbReference type="NCBI Taxonomy" id="629263"/>
    <lineage>
        <taxon>Bacteria</taxon>
        <taxon>Pseudomonadati</taxon>
        <taxon>Pseudomonadota</taxon>
        <taxon>Gammaproteobacteria</taxon>
        <taxon>Pseudomonadales</taxon>
        <taxon>Pseudomonadaceae</taxon>
        <taxon>Pseudomonas</taxon>
        <taxon>Pseudomonas syringae</taxon>
    </lineage>
</organism>
<dbReference type="SUPFAM" id="SSF52402">
    <property type="entry name" value="Adenine nucleotide alpha hydrolases-like"/>
    <property type="match status" value="1"/>
</dbReference>
<keyword evidence="4" id="KW-0067">ATP-binding</keyword>
<evidence type="ECO:0000313" key="8">
    <source>
        <dbReference type="Proteomes" id="UP000004986"/>
    </source>
</evidence>
<dbReference type="InterPro" id="IPR014729">
    <property type="entry name" value="Rossmann-like_a/b/a_fold"/>
</dbReference>
<dbReference type="EMBL" id="AEAI01003427">
    <property type="protein sequence ID" value="EGH48735.1"/>
    <property type="molecule type" value="Genomic_DNA"/>
</dbReference>
<evidence type="ECO:0000256" key="2">
    <source>
        <dbReference type="ARBA" id="ARBA00022694"/>
    </source>
</evidence>
<protein>
    <submittedName>
        <fullName evidence="7">tRNA(Ile)-lysidine synthetase</fullName>
    </submittedName>
</protein>
<dbReference type="InterPro" id="IPR011063">
    <property type="entry name" value="TilS/TtcA_N"/>
</dbReference>
<dbReference type="GO" id="GO:0008033">
    <property type="term" value="P:tRNA processing"/>
    <property type="evidence" value="ECO:0007669"/>
    <property type="project" value="UniProtKB-KW"/>
</dbReference>